<organism evidence="2 3">
    <name type="scientific">Variovorax guangxiensis</name>
    <dbReference type="NCBI Taxonomy" id="1775474"/>
    <lineage>
        <taxon>Bacteria</taxon>
        <taxon>Pseudomonadati</taxon>
        <taxon>Pseudomonadota</taxon>
        <taxon>Betaproteobacteria</taxon>
        <taxon>Burkholderiales</taxon>
        <taxon>Comamonadaceae</taxon>
        <taxon>Variovorax</taxon>
    </lineage>
</organism>
<evidence type="ECO:0000313" key="2">
    <source>
        <dbReference type="EMBL" id="TPG25470.1"/>
    </source>
</evidence>
<reference evidence="2 3" key="1">
    <citation type="journal article" date="2019" name="Environ. Microbiol.">
        <title>Species interactions and distinct microbial communities in high Arctic permafrost affected cryosols are associated with the CH4 and CO2 gas fluxes.</title>
        <authorList>
            <person name="Altshuler I."/>
            <person name="Hamel J."/>
            <person name="Turney S."/>
            <person name="Magnuson E."/>
            <person name="Levesque R."/>
            <person name="Greer C."/>
            <person name="Whyte L.G."/>
        </authorList>
    </citation>
    <scope>NUCLEOTIDE SEQUENCE [LARGE SCALE GENOMIC DNA]</scope>
    <source>
        <strain evidence="2 3">S06.C</strain>
    </source>
</reference>
<dbReference type="GO" id="GO:0008198">
    <property type="term" value="F:ferrous iron binding"/>
    <property type="evidence" value="ECO:0007669"/>
    <property type="project" value="InterPro"/>
</dbReference>
<proteinExistence type="predicted"/>
<dbReference type="SUPFAM" id="SSF53213">
    <property type="entry name" value="LigB-like"/>
    <property type="match status" value="1"/>
</dbReference>
<dbReference type="AlphaFoldDB" id="A0A502DLE6"/>
<dbReference type="OrthoDB" id="8673673at2"/>
<dbReference type="Gene3D" id="3.40.830.10">
    <property type="entry name" value="LigB-like"/>
    <property type="match status" value="1"/>
</dbReference>
<accession>A0A502DLE6</accession>
<dbReference type="GO" id="GO:0016702">
    <property type="term" value="F:oxidoreductase activity, acting on single donors with incorporation of molecular oxygen, incorporation of two atoms of oxygen"/>
    <property type="evidence" value="ECO:0007669"/>
    <property type="project" value="UniProtKB-ARBA"/>
</dbReference>
<dbReference type="RefSeq" id="WP_140844205.1">
    <property type="nucleotide sequence ID" value="NZ_RCZI01000005.1"/>
</dbReference>
<gene>
    <name evidence="2" type="ORF">EAH82_18235</name>
</gene>
<dbReference type="EMBL" id="RCZI01000005">
    <property type="protein sequence ID" value="TPG25470.1"/>
    <property type="molecule type" value="Genomic_DNA"/>
</dbReference>
<dbReference type="Proteomes" id="UP000319212">
    <property type="component" value="Unassembled WGS sequence"/>
</dbReference>
<evidence type="ECO:0000259" key="1">
    <source>
        <dbReference type="Pfam" id="PF02900"/>
    </source>
</evidence>
<name>A0A502DLE6_9BURK</name>
<dbReference type="Pfam" id="PF02900">
    <property type="entry name" value="LigB"/>
    <property type="match status" value="1"/>
</dbReference>
<protein>
    <recommendedName>
        <fullName evidence="1">Extradiol ring-cleavage dioxygenase class III enzyme subunit B domain-containing protein</fullName>
    </recommendedName>
</protein>
<comment type="caution">
    <text evidence="2">The sequence shown here is derived from an EMBL/GenBank/DDBJ whole genome shotgun (WGS) entry which is preliminary data.</text>
</comment>
<evidence type="ECO:0000313" key="3">
    <source>
        <dbReference type="Proteomes" id="UP000319212"/>
    </source>
</evidence>
<sequence>MIGLGLASSHAPAMFCPPELWPKVYGAIPDYMKESQPHTAKLETAEVIRGYVQRIDTAFDVLRRQLEAYRPDAVIFVGDDQEDMFDQRCNPAMCLYTGEEVWGSAAPFYVDQPAEDSRIHLPVHQELSTYLLGAMLEEGFDMASTSVMKPMGRHPERGTSHMIVYPAQRLLPKLDVPIIPLYLNCYFPPLPTARRCWQVGQTLAKLLANRPERVAIYASGGLSHDPVGPRAGWIDEPLDRWILDRIATNRSAELQNLFSVDSATMRGGTGETRAWIVAAGACQWKGEVVDYIPAHHAKTGLGFAYWPEQTKE</sequence>
<feature type="domain" description="Extradiol ring-cleavage dioxygenase class III enzyme subunit B" evidence="1">
    <location>
        <begin position="57"/>
        <end position="290"/>
    </location>
</feature>
<dbReference type="InterPro" id="IPR004183">
    <property type="entry name" value="Xdiol_dOase_suB"/>
</dbReference>